<reference evidence="2" key="1">
    <citation type="submission" date="2020-12" db="EMBL/GenBank/DDBJ databases">
        <authorList>
            <consortium name="Molecular Ecology Group"/>
        </authorList>
    </citation>
    <scope>NUCLEOTIDE SEQUENCE</scope>
    <source>
        <strain evidence="2">TBG_1078</strain>
    </source>
</reference>
<dbReference type="AlphaFoldDB" id="A0A811YIC6"/>
<comment type="caution">
    <text evidence="2">The sequence shown here is derived from an EMBL/GenBank/DDBJ whole genome shotgun (WGS) entry which is preliminary data.</text>
</comment>
<evidence type="ECO:0000313" key="2">
    <source>
        <dbReference type="EMBL" id="CAD7675077.1"/>
    </source>
</evidence>
<feature type="compositionally biased region" description="Low complexity" evidence="1">
    <location>
        <begin position="1"/>
        <end position="14"/>
    </location>
</feature>
<evidence type="ECO:0000256" key="1">
    <source>
        <dbReference type="SAM" id="MobiDB-lite"/>
    </source>
</evidence>
<name>A0A811YIC6_NYCPR</name>
<keyword evidence="3" id="KW-1185">Reference proteome</keyword>
<accession>A0A811YIC6</accession>
<dbReference type="Proteomes" id="UP000645828">
    <property type="component" value="Unassembled WGS sequence"/>
</dbReference>
<dbReference type="EMBL" id="CAJHUB010000673">
    <property type="protein sequence ID" value="CAD7675077.1"/>
    <property type="molecule type" value="Genomic_DNA"/>
</dbReference>
<proteinExistence type="predicted"/>
<feature type="region of interest" description="Disordered" evidence="1">
    <location>
        <begin position="1"/>
        <end position="51"/>
    </location>
</feature>
<organism evidence="2 3">
    <name type="scientific">Nyctereutes procyonoides</name>
    <name type="common">Raccoon dog</name>
    <name type="synonym">Canis procyonoides</name>
    <dbReference type="NCBI Taxonomy" id="34880"/>
    <lineage>
        <taxon>Eukaryota</taxon>
        <taxon>Metazoa</taxon>
        <taxon>Chordata</taxon>
        <taxon>Craniata</taxon>
        <taxon>Vertebrata</taxon>
        <taxon>Euteleostomi</taxon>
        <taxon>Mammalia</taxon>
        <taxon>Eutheria</taxon>
        <taxon>Laurasiatheria</taxon>
        <taxon>Carnivora</taxon>
        <taxon>Caniformia</taxon>
        <taxon>Canidae</taxon>
        <taxon>Nyctereutes</taxon>
    </lineage>
</organism>
<protein>
    <submittedName>
        <fullName evidence="2">(raccoon dog) hypothetical protein</fullName>
    </submittedName>
</protein>
<sequence>MEPVPTTSSTAPSSCRARERASDGASDTPSSFQPSPHASEPASLPSALQSVRPPPFLGIVTPALNIETEPPPGPEATCHWCIAPEHQLHEEKPGLMDFPPMLVAKQLPSKDAVTNLPFPDVGSYGRGPSLISITYQPHQPVQFLKLKLSLSSCRLWR</sequence>
<evidence type="ECO:0000313" key="3">
    <source>
        <dbReference type="Proteomes" id="UP000645828"/>
    </source>
</evidence>
<gene>
    <name evidence="2" type="ORF">NYPRO_LOCUS7872</name>
</gene>
<feature type="compositionally biased region" description="Polar residues" evidence="1">
    <location>
        <begin position="25"/>
        <end position="36"/>
    </location>
</feature>